<dbReference type="PANTHER" id="PTHR11070">
    <property type="entry name" value="UVRD / RECB / PCRA DNA HELICASE FAMILY MEMBER"/>
    <property type="match status" value="1"/>
</dbReference>
<evidence type="ECO:0000256" key="5">
    <source>
        <dbReference type="ARBA" id="ARBA00023235"/>
    </source>
</evidence>
<evidence type="ECO:0000256" key="7">
    <source>
        <dbReference type="ARBA" id="ARBA00034808"/>
    </source>
</evidence>
<evidence type="ECO:0000313" key="11">
    <source>
        <dbReference type="EMBL" id="PSK92313.1"/>
    </source>
</evidence>
<comment type="catalytic activity">
    <reaction evidence="6">
        <text>Couples ATP hydrolysis with the unwinding of duplex DNA by translocating in the 3'-5' direction.</text>
        <dbReference type="EC" id="5.6.2.4"/>
    </reaction>
</comment>
<feature type="binding site" evidence="9">
    <location>
        <begin position="157"/>
        <end position="164"/>
    </location>
    <ligand>
        <name>ATP</name>
        <dbReference type="ChEBI" id="CHEBI:30616"/>
    </ligand>
</feature>
<dbReference type="OrthoDB" id="3196525at2"/>
<dbReference type="InterPro" id="IPR014017">
    <property type="entry name" value="DNA_helicase_UvrD-like_C"/>
</dbReference>
<dbReference type="GO" id="GO:0000725">
    <property type="term" value="P:recombinational repair"/>
    <property type="evidence" value="ECO:0007669"/>
    <property type="project" value="TreeGrafter"/>
</dbReference>
<dbReference type="EC" id="5.6.2.4" evidence="7"/>
<keyword evidence="3 9" id="KW-0347">Helicase</keyword>
<dbReference type="EMBL" id="PYGA01000018">
    <property type="protein sequence ID" value="PSK92313.1"/>
    <property type="molecule type" value="Genomic_DNA"/>
</dbReference>
<organism evidence="11 12">
    <name type="scientific">Murinocardiopsis flavida</name>
    <dbReference type="NCBI Taxonomy" id="645275"/>
    <lineage>
        <taxon>Bacteria</taxon>
        <taxon>Bacillati</taxon>
        <taxon>Actinomycetota</taxon>
        <taxon>Actinomycetes</taxon>
        <taxon>Streptosporangiales</taxon>
        <taxon>Nocardiopsidaceae</taxon>
        <taxon>Murinocardiopsis</taxon>
    </lineage>
</organism>
<dbReference type="Pfam" id="PF13361">
    <property type="entry name" value="UvrD_C"/>
    <property type="match status" value="1"/>
</dbReference>
<evidence type="ECO:0000256" key="8">
    <source>
        <dbReference type="ARBA" id="ARBA00048988"/>
    </source>
</evidence>
<evidence type="ECO:0000313" key="12">
    <source>
        <dbReference type="Proteomes" id="UP000240542"/>
    </source>
</evidence>
<comment type="caution">
    <text evidence="11">The sequence shown here is derived from an EMBL/GenBank/DDBJ whole genome shotgun (WGS) entry which is preliminary data.</text>
</comment>
<dbReference type="InterPro" id="IPR027417">
    <property type="entry name" value="P-loop_NTPase"/>
</dbReference>
<dbReference type="AlphaFoldDB" id="A0A2P8D522"/>
<evidence type="ECO:0000256" key="2">
    <source>
        <dbReference type="ARBA" id="ARBA00022801"/>
    </source>
</evidence>
<keyword evidence="5" id="KW-0413">Isomerase</keyword>
<dbReference type="SUPFAM" id="SSF52540">
    <property type="entry name" value="P-loop containing nucleoside triphosphate hydrolases"/>
    <property type="match status" value="1"/>
</dbReference>
<dbReference type="GO" id="GO:0043138">
    <property type="term" value="F:3'-5' DNA helicase activity"/>
    <property type="evidence" value="ECO:0007669"/>
    <property type="project" value="UniProtKB-EC"/>
</dbReference>
<proteinExistence type="predicted"/>
<dbReference type="GO" id="GO:0005524">
    <property type="term" value="F:ATP binding"/>
    <property type="evidence" value="ECO:0007669"/>
    <property type="project" value="UniProtKB-UniRule"/>
</dbReference>
<dbReference type="PANTHER" id="PTHR11070:SF45">
    <property type="entry name" value="DNA 3'-5' HELICASE"/>
    <property type="match status" value="1"/>
</dbReference>
<evidence type="ECO:0000256" key="3">
    <source>
        <dbReference type="ARBA" id="ARBA00022806"/>
    </source>
</evidence>
<sequence>MPQYAIAPTFLSDFGYLSSTVQSATLAMVQTYVSGARDHLETVPGARDPRVRLVRVGPEWSMVVAPADHGRSCIVAVRPHDDAVAFARRYEAVSAAALELLDLRDQPAGPLGAPSVSGPAALADALSLPFADWQLSLHPDHRVLADTRFAGSAQVSGGPGTGKTVIALHRAARLASLDAALFPGEPRSSVLLTAVNRLLAQTLSAQLDRLVTDPEARSRIDVLTIDGLARSVVHEHTGHAPVTLGDDALSERWRDAARADGVPYSGRFLADEWEQVILARDFTELADYVRCERSGRLLHLAPEHRVHVWEIIRRYSAALRAGGEWTYPQVALEAARLLRGPGPRYRHILVDEAQDLHPAQWRLLRAAVEPGPDDLFIVGDPGQRGYDSRVSLASLGINVRGRGHRLRVSHRVTQEILDWAAQVLGPVAPNADDGSAEPAGYRSVLHGPAPVLRGCAHRSEELTALGDQVRAWLDSGVDASTIAVAGRNQWVVRNVAKELAARGIITAALDSADQGEAVRIGTMHKLKGQEFRCVAVVGMGDPLVPPKAAIDSAEGDPVALEHVYHQERALLFMTCTRARDALYVSYVGSPSRFLPHTARPVGGYTEPMPQ</sequence>
<name>A0A2P8D522_9ACTN</name>
<dbReference type="InterPro" id="IPR000212">
    <property type="entry name" value="DNA_helicase_UvrD/REP"/>
</dbReference>
<dbReference type="Proteomes" id="UP000240542">
    <property type="component" value="Unassembled WGS sequence"/>
</dbReference>
<keyword evidence="2 9" id="KW-0378">Hydrolase</keyword>
<dbReference type="GO" id="GO:0016887">
    <property type="term" value="F:ATP hydrolysis activity"/>
    <property type="evidence" value="ECO:0007669"/>
    <property type="project" value="RHEA"/>
</dbReference>
<evidence type="ECO:0000259" key="10">
    <source>
        <dbReference type="PROSITE" id="PS51198"/>
    </source>
</evidence>
<comment type="catalytic activity">
    <reaction evidence="8">
        <text>ATP + H2O = ADP + phosphate + H(+)</text>
        <dbReference type="Rhea" id="RHEA:13065"/>
        <dbReference type="ChEBI" id="CHEBI:15377"/>
        <dbReference type="ChEBI" id="CHEBI:15378"/>
        <dbReference type="ChEBI" id="CHEBI:30616"/>
        <dbReference type="ChEBI" id="CHEBI:43474"/>
        <dbReference type="ChEBI" id="CHEBI:456216"/>
        <dbReference type="EC" id="5.6.2.4"/>
    </reaction>
</comment>
<dbReference type="Gene3D" id="3.40.50.300">
    <property type="entry name" value="P-loop containing nucleotide triphosphate hydrolases"/>
    <property type="match status" value="2"/>
</dbReference>
<dbReference type="GO" id="GO:0003677">
    <property type="term" value="F:DNA binding"/>
    <property type="evidence" value="ECO:0007669"/>
    <property type="project" value="InterPro"/>
</dbReference>
<evidence type="ECO:0000256" key="1">
    <source>
        <dbReference type="ARBA" id="ARBA00022741"/>
    </source>
</evidence>
<dbReference type="RefSeq" id="WP_106585394.1">
    <property type="nucleotide sequence ID" value="NZ_PYGA01000018.1"/>
</dbReference>
<dbReference type="Pfam" id="PF00580">
    <property type="entry name" value="UvrD-helicase"/>
    <property type="match status" value="1"/>
</dbReference>
<dbReference type="InterPro" id="IPR014016">
    <property type="entry name" value="UvrD-like_ATP-bd"/>
</dbReference>
<evidence type="ECO:0000256" key="4">
    <source>
        <dbReference type="ARBA" id="ARBA00022840"/>
    </source>
</evidence>
<gene>
    <name evidence="11" type="ORF">CLV63_11872</name>
</gene>
<keyword evidence="12" id="KW-1185">Reference proteome</keyword>
<evidence type="ECO:0000256" key="9">
    <source>
        <dbReference type="PROSITE-ProRule" id="PRU00560"/>
    </source>
</evidence>
<keyword evidence="1 9" id="KW-0547">Nucleotide-binding</keyword>
<dbReference type="PROSITE" id="PS51198">
    <property type="entry name" value="UVRD_HELICASE_ATP_BIND"/>
    <property type="match status" value="1"/>
</dbReference>
<accession>A0A2P8D522</accession>
<feature type="domain" description="UvrD-like helicase ATP-binding" evidence="10">
    <location>
        <begin position="136"/>
        <end position="421"/>
    </location>
</feature>
<reference evidence="11 12" key="1">
    <citation type="submission" date="2018-03" db="EMBL/GenBank/DDBJ databases">
        <title>Genomic Encyclopedia of Archaeal and Bacterial Type Strains, Phase II (KMG-II): from individual species to whole genera.</title>
        <authorList>
            <person name="Goeker M."/>
        </authorList>
    </citation>
    <scope>NUCLEOTIDE SEQUENCE [LARGE SCALE GENOMIC DNA]</scope>
    <source>
        <strain evidence="11 12">DSM 45312</strain>
    </source>
</reference>
<dbReference type="GO" id="GO:0005829">
    <property type="term" value="C:cytosol"/>
    <property type="evidence" value="ECO:0007669"/>
    <property type="project" value="TreeGrafter"/>
</dbReference>
<protein>
    <recommendedName>
        <fullName evidence="7">DNA 3'-5' helicase</fullName>
        <ecNumber evidence="7">5.6.2.4</ecNumber>
    </recommendedName>
</protein>
<keyword evidence="4 9" id="KW-0067">ATP-binding</keyword>
<evidence type="ECO:0000256" key="6">
    <source>
        <dbReference type="ARBA" id="ARBA00034617"/>
    </source>
</evidence>